<evidence type="ECO:0000256" key="6">
    <source>
        <dbReference type="ARBA" id="ARBA00022490"/>
    </source>
</evidence>
<comment type="catalytic activity">
    <reaction evidence="1">
        <text>Cleavage of an N-acetyl or N-formyl amino acid from the N-terminus of a polypeptide.</text>
        <dbReference type="EC" id="3.4.19.1"/>
    </reaction>
</comment>
<keyword evidence="12" id="KW-1185">Reference proteome</keyword>
<evidence type="ECO:0000259" key="10">
    <source>
        <dbReference type="Pfam" id="PF19283"/>
    </source>
</evidence>
<evidence type="ECO:0000256" key="1">
    <source>
        <dbReference type="ARBA" id="ARBA00000721"/>
    </source>
</evidence>
<gene>
    <name evidence="11" type="ORF">FSP39_002866</name>
</gene>
<comment type="subunit">
    <text evidence="5">Homotetramer.</text>
</comment>
<dbReference type="InterPro" id="IPR002471">
    <property type="entry name" value="Pept_S9_AS"/>
</dbReference>
<dbReference type="InterPro" id="IPR029058">
    <property type="entry name" value="AB_hydrolase_fold"/>
</dbReference>
<dbReference type="SUPFAM" id="SSF82171">
    <property type="entry name" value="DPP6 N-terminal domain-like"/>
    <property type="match status" value="1"/>
</dbReference>
<comment type="similarity">
    <text evidence="3 8">Belongs to the peptidase S9A family.</text>
</comment>
<name>A0AA89C696_PINIB</name>
<dbReference type="FunFam" id="3.40.50.1820:FF:000043">
    <property type="entry name" value="acylamino-acid-releasing enzyme"/>
    <property type="match status" value="1"/>
</dbReference>
<dbReference type="SUPFAM" id="SSF53474">
    <property type="entry name" value="alpha/beta-Hydrolases"/>
    <property type="match status" value="1"/>
</dbReference>
<dbReference type="PRINTS" id="PR00862">
    <property type="entry name" value="PROLIGOPTASE"/>
</dbReference>
<dbReference type="Gene3D" id="3.40.50.1820">
    <property type="entry name" value="alpha/beta hydrolase"/>
    <property type="match status" value="1"/>
</dbReference>
<keyword evidence="8" id="KW-0645">Protease</keyword>
<evidence type="ECO:0000313" key="12">
    <source>
        <dbReference type="Proteomes" id="UP001186944"/>
    </source>
</evidence>
<sequence length="634" mass="72032">MIRPLNIKKGNKLDRIKDDYINTQIHCRNVFPSPPPPLCNKIQMILITVIDKAVETYKDLLKNPDPVSAFIKNGSKDGKLIVQSKWSQSNLDRLEKINFAKTYYLKNNKVEYEGDPREVNNELLIGESPSGKYTAIVKKFTPKKGDEKQFLEVWNDTHQVKCFDLLEEEKHGKVYEDAQFSSLKWSSSEKKLLYVAERKPPKTVSYFTKKKKDDKEEKEAVVKGENHEYKQDWGEQLREKYRSVLCILDIDTGDIQVLDQLPDNITPGQAIWSPGDEGVIFVGWCHEPYKLGLIYCPIRESYIYYWDIKTSTLNGGYQVLDVNHDVVLCVHSASNQPPQLCLIPLTSLCEDKSLQSIVNLSHVSTLLDINCDILKFNKPHEKFGTTYYEALYLAPKNSNLKDLPLIVFPHGGPHSAHSTTYSIFNAQFLLSGFAILCVNYRGSIGYGDNNLRSLPGNVGDMDVKDCQEAADFILKEGKADSSKVFVFGGSHGGFLTAHLIGQYPDFYKAGSCRNPVINIATMLGTTDIPDWCFCESGFSFNHTSLADDKILAAMWKKSPIQYVDKVKAPLMILLGLDDARVPPKQGEEYYKQLRARNVKARLITYKENNHPINKVEAQADTVINTLKWFWEHMS</sequence>
<protein>
    <recommendedName>
        <fullName evidence="8">Prolyl endopeptidase</fullName>
        <ecNumber evidence="8">3.4.21.-</ecNumber>
    </recommendedName>
</protein>
<evidence type="ECO:0000256" key="7">
    <source>
        <dbReference type="ARBA" id="ARBA00022801"/>
    </source>
</evidence>
<proteinExistence type="inferred from homology"/>
<dbReference type="PANTHER" id="PTHR42776:SF4">
    <property type="entry name" value="ACYLAMINO-ACID-RELEASING ENZYME"/>
    <property type="match status" value="1"/>
</dbReference>
<organism evidence="11 12">
    <name type="scientific">Pinctada imbricata</name>
    <name type="common">Atlantic pearl-oyster</name>
    <name type="synonym">Pinctada martensii</name>
    <dbReference type="NCBI Taxonomy" id="66713"/>
    <lineage>
        <taxon>Eukaryota</taxon>
        <taxon>Metazoa</taxon>
        <taxon>Spiralia</taxon>
        <taxon>Lophotrochozoa</taxon>
        <taxon>Mollusca</taxon>
        <taxon>Bivalvia</taxon>
        <taxon>Autobranchia</taxon>
        <taxon>Pteriomorphia</taxon>
        <taxon>Pterioida</taxon>
        <taxon>Pterioidea</taxon>
        <taxon>Pteriidae</taxon>
        <taxon>Pinctada</taxon>
    </lineage>
</organism>
<comment type="subcellular location">
    <subcellularLocation>
        <location evidence="2">Cytoplasm</location>
    </subcellularLocation>
</comment>
<accession>A0AA89C696</accession>
<comment type="caution">
    <text evidence="11">The sequence shown here is derived from an EMBL/GenBank/DDBJ whole genome shotgun (WGS) entry which is preliminary data.</text>
</comment>
<feature type="domain" description="Acylamino-acid-releasing enzyme N-terminal" evidence="10">
    <location>
        <begin position="69"/>
        <end position="305"/>
    </location>
</feature>
<feature type="domain" description="Peptidase S9 prolyl oligopeptidase catalytic" evidence="9">
    <location>
        <begin position="421"/>
        <end position="633"/>
    </location>
</feature>
<evidence type="ECO:0000259" key="9">
    <source>
        <dbReference type="Pfam" id="PF00326"/>
    </source>
</evidence>
<evidence type="ECO:0000256" key="8">
    <source>
        <dbReference type="RuleBase" id="RU368024"/>
    </source>
</evidence>
<evidence type="ECO:0000256" key="4">
    <source>
        <dbReference type="ARBA" id="ARBA00010040"/>
    </source>
</evidence>
<dbReference type="GO" id="GO:0005737">
    <property type="term" value="C:cytoplasm"/>
    <property type="evidence" value="ECO:0007669"/>
    <property type="project" value="UniProtKB-SubCell"/>
</dbReference>
<comment type="similarity">
    <text evidence="4">Belongs to the peptidase S9C family.</text>
</comment>
<evidence type="ECO:0000256" key="5">
    <source>
        <dbReference type="ARBA" id="ARBA00011881"/>
    </source>
</evidence>
<dbReference type="PANTHER" id="PTHR42776">
    <property type="entry name" value="SERINE PEPTIDASE S9 FAMILY MEMBER"/>
    <property type="match status" value="1"/>
</dbReference>
<dbReference type="Proteomes" id="UP001186944">
    <property type="component" value="Unassembled WGS sequence"/>
</dbReference>
<evidence type="ECO:0000256" key="2">
    <source>
        <dbReference type="ARBA" id="ARBA00004496"/>
    </source>
</evidence>
<dbReference type="Pfam" id="PF00326">
    <property type="entry name" value="Peptidase_S9"/>
    <property type="match status" value="1"/>
</dbReference>
<dbReference type="Pfam" id="PF19283">
    <property type="entry name" value="APEH_N"/>
    <property type="match status" value="1"/>
</dbReference>
<keyword evidence="6" id="KW-0963">Cytoplasm</keyword>
<dbReference type="GO" id="GO:0006508">
    <property type="term" value="P:proteolysis"/>
    <property type="evidence" value="ECO:0007669"/>
    <property type="project" value="UniProtKB-KW"/>
</dbReference>
<dbReference type="InterPro" id="IPR002470">
    <property type="entry name" value="Peptidase_S9A"/>
</dbReference>
<dbReference type="GO" id="GO:0004252">
    <property type="term" value="F:serine-type endopeptidase activity"/>
    <property type="evidence" value="ECO:0007669"/>
    <property type="project" value="UniProtKB-UniRule"/>
</dbReference>
<dbReference type="InterPro" id="IPR045550">
    <property type="entry name" value="AARE_N"/>
</dbReference>
<keyword evidence="7 8" id="KW-0378">Hydrolase</keyword>
<dbReference type="GO" id="GO:0008242">
    <property type="term" value="F:omega peptidase activity"/>
    <property type="evidence" value="ECO:0007669"/>
    <property type="project" value="UniProtKB-EC"/>
</dbReference>
<dbReference type="PROSITE" id="PS00708">
    <property type="entry name" value="PRO_ENDOPEP_SER"/>
    <property type="match status" value="1"/>
</dbReference>
<dbReference type="EMBL" id="VSWD01000005">
    <property type="protein sequence ID" value="KAK3101343.1"/>
    <property type="molecule type" value="Genomic_DNA"/>
</dbReference>
<keyword evidence="8" id="KW-0720">Serine protease</keyword>
<dbReference type="InterPro" id="IPR001375">
    <property type="entry name" value="Peptidase_S9_cat"/>
</dbReference>
<reference evidence="11" key="1">
    <citation type="submission" date="2019-08" db="EMBL/GenBank/DDBJ databases">
        <title>The improved chromosome-level genome for the pearl oyster Pinctada fucata martensii using PacBio sequencing and Hi-C.</title>
        <authorList>
            <person name="Zheng Z."/>
        </authorList>
    </citation>
    <scope>NUCLEOTIDE SEQUENCE</scope>
    <source>
        <strain evidence="11">ZZ-2019</strain>
        <tissue evidence="11">Adductor muscle</tissue>
    </source>
</reference>
<dbReference type="EC" id="3.4.21.-" evidence="8"/>
<dbReference type="AlphaFoldDB" id="A0AA89C696"/>
<evidence type="ECO:0000256" key="3">
    <source>
        <dbReference type="ARBA" id="ARBA00005228"/>
    </source>
</evidence>
<evidence type="ECO:0000313" key="11">
    <source>
        <dbReference type="EMBL" id="KAK3101343.1"/>
    </source>
</evidence>